<evidence type="ECO:0000313" key="4">
    <source>
        <dbReference type="EMBL" id="MCU6723790.1"/>
    </source>
</evidence>
<accession>A0ABT2SH16</accession>
<dbReference type="Pfam" id="PF08239">
    <property type="entry name" value="SH3_3"/>
    <property type="match status" value="3"/>
</dbReference>
<feature type="domain" description="SH3b" evidence="3">
    <location>
        <begin position="390"/>
        <end position="453"/>
    </location>
</feature>
<dbReference type="Gene3D" id="2.30.30.40">
    <property type="entry name" value="SH3 Domains"/>
    <property type="match status" value="3"/>
</dbReference>
<evidence type="ECO:0000259" key="3">
    <source>
        <dbReference type="PROSITE" id="PS51781"/>
    </source>
</evidence>
<dbReference type="InterPro" id="IPR036028">
    <property type="entry name" value="SH3-like_dom_sf"/>
</dbReference>
<reference evidence="4 5" key="1">
    <citation type="journal article" date="2021" name="ISME Commun">
        <title>Automated analysis of genomic sequences facilitates high-throughput and comprehensive description of bacteria.</title>
        <authorList>
            <person name="Hitch T.C.A."/>
        </authorList>
    </citation>
    <scope>NUCLEOTIDE SEQUENCE [LARGE SCALE GENOMIC DNA]</scope>
    <source>
        <strain evidence="4 5">Sanger_29</strain>
    </source>
</reference>
<gene>
    <name evidence="4" type="ORF">OCV47_00200</name>
</gene>
<sequence>MKRKYMLLQAFLLSAALGSSTAAAVPESDVTKAYDSAVDLQDHQDSIDVTVNETTNVPDIKGNATKNIHLQASGLQDLKNLKVAISIETDDGTKEQYYTDGYFYDNDSGENVKYAMKPEEMIQLMNQYVYLNLNSQYLDSLDYNNASYLFTATEGSLGEFKDNVLEGAQDEHQINLVTLQGYVNTDEQGQITKRRIQTVYTVRSGEEPQTCTTNSVSTFTNHSTAITVDMPDLSSYKESKATEPVVEITEKKATIYATADLNVRAQNNVSATVLGGIAAGNEITQTGYTSDGWIQISYQGATAYVSADFVSDKKPVIVKSMSGTMYATTEVYVRSAAGTDGAILGSLSTGSTVTVSGYTNNNWIRITYNGQTGYVSSDYLSWNAPVTAMGGTMYVTSAQANVRSYYSTDASVLGTLNYGDDVSVTGYTPNNWIRVSYKGYTGYIYGDLLSWTDPLDYSDYVPGNDQNNQPSSDSSNPADSSSVKQVFGTVISSGMSTITISCNNGKILNLAKEDGEINCPNGIYNGLYVSVVYYHEPVYGADILQSMDAM</sequence>
<evidence type="ECO:0000313" key="5">
    <source>
        <dbReference type="Proteomes" id="UP001652338"/>
    </source>
</evidence>
<dbReference type="Proteomes" id="UP001652338">
    <property type="component" value="Unassembled WGS sequence"/>
</dbReference>
<protein>
    <submittedName>
        <fullName evidence="4">SH3 domain-containing protein</fullName>
    </submittedName>
</protein>
<feature type="region of interest" description="Disordered" evidence="1">
    <location>
        <begin position="460"/>
        <end position="481"/>
    </location>
</feature>
<keyword evidence="2" id="KW-0732">Signal</keyword>
<feature type="chain" id="PRO_5045170530" evidence="2">
    <location>
        <begin position="25"/>
        <end position="550"/>
    </location>
</feature>
<feature type="signal peptide" evidence="2">
    <location>
        <begin position="1"/>
        <end position="24"/>
    </location>
</feature>
<dbReference type="PROSITE" id="PS51781">
    <property type="entry name" value="SH3B"/>
    <property type="match status" value="3"/>
</dbReference>
<dbReference type="PANTHER" id="PTHR34408:SF2">
    <property type="entry name" value="CELL WALL-BINDING PROTEIN YWSB"/>
    <property type="match status" value="1"/>
</dbReference>
<dbReference type="SUPFAM" id="SSF50044">
    <property type="entry name" value="SH3-domain"/>
    <property type="match status" value="1"/>
</dbReference>
<dbReference type="EMBL" id="JAOQKE010000001">
    <property type="protein sequence ID" value="MCU6723790.1"/>
    <property type="molecule type" value="Genomic_DNA"/>
</dbReference>
<keyword evidence="5" id="KW-1185">Reference proteome</keyword>
<feature type="compositionally biased region" description="Low complexity" evidence="1">
    <location>
        <begin position="464"/>
        <end position="481"/>
    </location>
</feature>
<comment type="caution">
    <text evidence="4">The sequence shown here is derived from an EMBL/GenBank/DDBJ whole genome shotgun (WGS) entry which is preliminary data.</text>
</comment>
<dbReference type="RefSeq" id="WP_262652946.1">
    <property type="nucleotide sequence ID" value="NZ_JAOQKE010000001.1"/>
</dbReference>
<dbReference type="InterPro" id="IPR003646">
    <property type="entry name" value="SH3-like_bac-type"/>
</dbReference>
<dbReference type="InterPro" id="IPR052354">
    <property type="entry name" value="Cell_Wall_Dynamics_Protein"/>
</dbReference>
<feature type="domain" description="SH3b" evidence="3">
    <location>
        <begin position="320"/>
        <end position="384"/>
    </location>
</feature>
<evidence type="ECO:0000256" key="1">
    <source>
        <dbReference type="SAM" id="MobiDB-lite"/>
    </source>
</evidence>
<dbReference type="PANTHER" id="PTHR34408">
    <property type="entry name" value="FAMILY PROTEIN, PUTATIVE-RELATED"/>
    <property type="match status" value="1"/>
</dbReference>
<proteinExistence type="predicted"/>
<feature type="domain" description="SH3b" evidence="3">
    <location>
        <begin position="250"/>
        <end position="314"/>
    </location>
</feature>
<name>A0ABT2SH16_9FIRM</name>
<organism evidence="4 5">
    <name type="scientific">Muricoprocola aceti</name>
    <dbReference type="NCBI Taxonomy" id="2981772"/>
    <lineage>
        <taxon>Bacteria</taxon>
        <taxon>Bacillati</taxon>
        <taxon>Bacillota</taxon>
        <taxon>Clostridia</taxon>
        <taxon>Lachnospirales</taxon>
        <taxon>Lachnospiraceae</taxon>
        <taxon>Muricoprocola</taxon>
    </lineage>
</organism>
<evidence type="ECO:0000256" key="2">
    <source>
        <dbReference type="SAM" id="SignalP"/>
    </source>
</evidence>
<dbReference type="SMART" id="SM00287">
    <property type="entry name" value="SH3b"/>
    <property type="match status" value="3"/>
</dbReference>